<name>A0A6J2Q0K3_COTGO</name>
<dbReference type="AlphaFoldDB" id="A0A6J2Q0K3"/>
<keyword evidence="3" id="KW-1185">Reference proteome</keyword>
<gene>
    <name evidence="4" type="primary">LOC115011155</name>
</gene>
<evidence type="ECO:0000259" key="2">
    <source>
        <dbReference type="PROSITE" id="PS00028"/>
    </source>
</evidence>
<evidence type="ECO:0000313" key="4">
    <source>
        <dbReference type="RefSeq" id="XP_029292023.1"/>
    </source>
</evidence>
<accession>A0A6J2Q0K3</accession>
<proteinExistence type="predicted"/>
<sequence length="973" mass="109819">MDTELFMECEEEELEPWQQVEDGVEEDEMDYYNNYCEPVEDSRSPLPASETPPPKMPPPLPPPTASPLLQLVSSSLPASLHPPSSSHSPPPLMAPAPPLILTQTAEGKFLLQAAPGTHHGSSILLTTQGFPVMNSGAPLLLNQQPGQTMQPLTLIQSPSLGQLVRPSMGVSPVLPQGRAGPAPSRGSAFTTMQLPTLLIIRNSTPRPVNLQITQVGGANPLKLAGPPALPSSSANGVTRFTSFSSGMCRICEWAFENEPAFLNHMKSNHKPGEMPYVCQVCSYRSSFYLDILQHFASFHRDSRFLLCLFCLKVTRNPTSYHQHLLKHQINQAFHCNRCRLQFVFLKDKMQHKLENHRSFRCPAQLEELPPGSKSPASLIQPINIKTEKSPVHRSLPLQKSPRSLTKRPVSRRLLDSPSRGCGEAEAGDEEVSTRGHIQDRRGRSCGDAVRDRSRSPHQRWQTEAEPDDGVPQPPRFNPKRTPGVQPPLDMGNPAPGEIFSHFFDATVFKLLCENTNKNAAKNRKRGRKFLWTEITPEEMKKFIGMLLYMSVLDLPKMSDFWRKKTIFHVSFPATVMSRDRFMAILSNLHMSDPEKNEENDQKKGTEDYDHLHRVRPLMEMICINCKAIYHPRQHISVDERMVGTKARLCIKQYMKAKPTKWGLKFFVLADMNGYTIDFKLYTGRSKTASGKGHSFDIVAGLVNKDYLGSGYIIYTDNFYTSPVLFRHLSQQGFGACGTYRKGRIGVPTTQENALTKRSPRGSIRWIRDRDLLFVKWMDTREVSLCSTIHPVYMGDTVQRWQKTGDGPKQKLSVPRPTTVTEYNKYMGGVDTSDQMIGTNSVHRKTRRWPTTVFQHLVDIAATNSFVIHKARCVSLQQQNPMTRQRFQEELTAHLLGVDLKSGPQKTPGKHLPVPTSSRQTKAQRASMGRQRCKLCKRSTAWKCEDCDVGLCLQPDRNCHWQYHQVKRGEITAD</sequence>
<dbReference type="OrthoDB" id="118105at2759"/>
<dbReference type="PROSITE" id="PS00028">
    <property type="entry name" value="ZINC_FINGER_C2H2_1"/>
    <property type="match status" value="1"/>
</dbReference>
<dbReference type="InterPro" id="IPR029526">
    <property type="entry name" value="PGBD"/>
</dbReference>
<dbReference type="Proteomes" id="UP000504630">
    <property type="component" value="Chromosome 7"/>
</dbReference>
<feature type="compositionally biased region" description="Low complexity" evidence="1">
    <location>
        <begin position="66"/>
        <end position="87"/>
    </location>
</feature>
<feature type="domain" description="C2H2-type" evidence="2">
    <location>
        <begin position="248"/>
        <end position="269"/>
    </location>
</feature>
<feature type="compositionally biased region" description="Pro residues" evidence="1">
    <location>
        <begin position="50"/>
        <end position="65"/>
    </location>
</feature>
<dbReference type="GeneID" id="115011155"/>
<dbReference type="PANTHER" id="PTHR46599:SF3">
    <property type="entry name" value="PIGGYBAC TRANSPOSABLE ELEMENT-DERIVED PROTEIN 4"/>
    <property type="match status" value="1"/>
</dbReference>
<dbReference type="Gene3D" id="3.30.160.60">
    <property type="entry name" value="Classic Zinc Finger"/>
    <property type="match status" value="1"/>
</dbReference>
<organism evidence="3 4">
    <name type="scientific">Cottoperca gobio</name>
    <name type="common">Frogmouth</name>
    <name type="synonym">Aphritis gobio</name>
    <dbReference type="NCBI Taxonomy" id="56716"/>
    <lineage>
        <taxon>Eukaryota</taxon>
        <taxon>Metazoa</taxon>
        <taxon>Chordata</taxon>
        <taxon>Craniata</taxon>
        <taxon>Vertebrata</taxon>
        <taxon>Euteleostomi</taxon>
        <taxon>Actinopterygii</taxon>
        <taxon>Neopterygii</taxon>
        <taxon>Teleostei</taxon>
        <taxon>Neoteleostei</taxon>
        <taxon>Acanthomorphata</taxon>
        <taxon>Eupercaria</taxon>
        <taxon>Perciformes</taxon>
        <taxon>Notothenioidei</taxon>
        <taxon>Bovichtidae</taxon>
        <taxon>Cottoperca</taxon>
    </lineage>
</organism>
<dbReference type="Pfam" id="PF13843">
    <property type="entry name" value="DDE_Tnp_1_7"/>
    <property type="match status" value="1"/>
</dbReference>
<feature type="compositionally biased region" description="Pro residues" evidence="1">
    <location>
        <begin position="88"/>
        <end position="97"/>
    </location>
</feature>
<feature type="region of interest" description="Disordered" evidence="1">
    <location>
        <begin position="899"/>
        <end position="925"/>
    </location>
</feature>
<evidence type="ECO:0000313" key="3">
    <source>
        <dbReference type="Proteomes" id="UP000504630"/>
    </source>
</evidence>
<feature type="compositionally biased region" description="Basic and acidic residues" evidence="1">
    <location>
        <begin position="431"/>
        <end position="454"/>
    </location>
</feature>
<dbReference type="InterPro" id="IPR013087">
    <property type="entry name" value="Znf_C2H2_type"/>
</dbReference>
<dbReference type="SMART" id="SM00355">
    <property type="entry name" value="ZnF_C2H2"/>
    <property type="match status" value="5"/>
</dbReference>
<dbReference type="KEGG" id="cgob:115011155"/>
<feature type="region of interest" description="Disordered" evidence="1">
    <location>
        <begin position="1"/>
        <end position="97"/>
    </location>
</feature>
<dbReference type="InParanoid" id="A0A6J2Q0K3"/>
<dbReference type="PANTHER" id="PTHR46599">
    <property type="entry name" value="PIGGYBAC TRANSPOSABLE ELEMENT-DERIVED PROTEIN 4"/>
    <property type="match status" value="1"/>
</dbReference>
<feature type="compositionally biased region" description="Polar residues" evidence="1">
    <location>
        <begin position="914"/>
        <end position="923"/>
    </location>
</feature>
<feature type="region of interest" description="Disordered" evidence="1">
    <location>
        <begin position="385"/>
        <end position="486"/>
    </location>
</feature>
<protein>
    <submittedName>
        <fullName evidence="4">Uncharacterized protein LOC115011155</fullName>
    </submittedName>
</protein>
<evidence type="ECO:0000256" key="1">
    <source>
        <dbReference type="SAM" id="MobiDB-lite"/>
    </source>
</evidence>
<dbReference type="RefSeq" id="XP_029292023.1">
    <property type="nucleotide sequence ID" value="XM_029436163.1"/>
</dbReference>
<reference evidence="4" key="1">
    <citation type="submission" date="2025-08" db="UniProtKB">
        <authorList>
            <consortium name="RefSeq"/>
        </authorList>
    </citation>
    <scope>IDENTIFICATION</scope>
</reference>
<feature type="compositionally biased region" description="Acidic residues" evidence="1">
    <location>
        <begin position="1"/>
        <end position="15"/>
    </location>
</feature>